<dbReference type="AlphaFoldDB" id="A0A0F9MKW8"/>
<accession>A0A0F9MKW8</accession>
<organism evidence="1">
    <name type="scientific">marine sediment metagenome</name>
    <dbReference type="NCBI Taxonomy" id="412755"/>
    <lineage>
        <taxon>unclassified sequences</taxon>
        <taxon>metagenomes</taxon>
        <taxon>ecological metagenomes</taxon>
    </lineage>
</organism>
<gene>
    <name evidence="1" type="ORF">LCGC14_1142440</name>
</gene>
<reference evidence="1" key="1">
    <citation type="journal article" date="2015" name="Nature">
        <title>Complex archaea that bridge the gap between prokaryotes and eukaryotes.</title>
        <authorList>
            <person name="Spang A."/>
            <person name="Saw J.H."/>
            <person name="Jorgensen S.L."/>
            <person name="Zaremba-Niedzwiedzka K."/>
            <person name="Martijn J."/>
            <person name="Lind A.E."/>
            <person name="van Eijk R."/>
            <person name="Schleper C."/>
            <person name="Guy L."/>
            <person name="Ettema T.J."/>
        </authorList>
    </citation>
    <scope>NUCLEOTIDE SEQUENCE</scope>
</reference>
<comment type="caution">
    <text evidence="1">The sequence shown here is derived from an EMBL/GenBank/DDBJ whole genome shotgun (WGS) entry which is preliminary data.</text>
</comment>
<feature type="non-terminal residue" evidence="1">
    <location>
        <position position="146"/>
    </location>
</feature>
<sequence>MSSPSFVLLGTRGLVPDPARFDDDTLLGVLGANSGNLMFQYAASRIIDAPITHISPAETPYSDTSALQTARALVFPAANHLRVGADWTGLNNYLDRAGPPLVILGLGAQSPRIGGEAETIAALKADPHVRRMVDILRDKAIFVSVR</sequence>
<name>A0A0F9MKW8_9ZZZZ</name>
<proteinExistence type="predicted"/>
<evidence type="ECO:0000313" key="1">
    <source>
        <dbReference type="EMBL" id="KKM99981.1"/>
    </source>
</evidence>
<dbReference type="EMBL" id="LAZR01005435">
    <property type="protein sequence ID" value="KKM99981.1"/>
    <property type="molecule type" value="Genomic_DNA"/>
</dbReference>
<protein>
    <submittedName>
        <fullName evidence="1">Uncharacterized protein</fullName>
    </submittedName>
</protein>